<evidence type="ECO:0000313" key="19">
    <source>
        <dbReference type="Ensembl" id="ENSOTSP00005128843.1"/>
    </source>
</evidence>
<dbReference type="GO" id="GO:0005737">
    <property type="term" value="C:cytoplasm"/>
    <property type="evidence" value="ECO:0007669"/>
    <property type="project" value="UniProtKB-SubCell"/>
</dbReference>
<evidence type="ECO:0000256" key="6">
    <source>
        <dbReference type="ARBA" id="ARBA00022527"/>
    </source>
</evidence>
<dbReference type="Proteomes" id="UP000694402">
    <property type="component" value="Unassembled WGS sequence"/>
</dbReference>
<dbReference type="EC" id="2.7.11.22" evidence="4"/>
<feature type="compositionally biased region" description="Basic and acidic residues" evidence="16">
    <location>
        <begin position="361"/>
        <end position="370"/>
    </location>
</feature>
<dbReference type="InterPro" id="IPR008271">
    <property type="entry name" value="Ser/Thr_kinase_AS"/>
</dbReference>
<reference evidence="19" key="2">
    <citation type="submission" date="2025-08" db="UniProtKB">
        <authorList>
            <consortium name="Ensembl"/>
        </authorList>
    </citation>
    <scope>IDENTIFICATION</scope>
</reference>
<accession>A0AAZ3QJT8</accession>
<evidence type="ECO:0000256" key="9">
    <source>
        <dbReference type="ARBA" id="ARBA00022777"/>
    </source>
</evidence>
<gene>
    <name evidence="19" type="primary">CDKL2</name>
</gene>
<feature type="region of interest" description="Disordered" evidence="16">
    <location>
        <begin position="420"/>
        <end position="440"/>
    </location>
</feature>
<evidence type="ECO:0000256" key="17">
    <source>
        <dbReference type="SAM" id="Phobius"/>
    </source>
</evidence>
<dbReference type="PANTHER" id="PTHR24056">
    <property type="entry name" value="CELL DIVISION PROTEIN KINASE"/>
    <property type="match status" value="1"/>
</dbReference>
<dbReference type="InterPro" id="IPR000719">
    <property type="entry name" value="Prot_kinase_dom"/>
</dbReference>
<dbReference type="GeneTree" id="ENSGT00940000160368"/>
<evidence type="ECO:0000256" key="16">
    <source>
        <dbReference type="SAM" id="MobiDB-lite"/>
    </source>
</evidence>
<keyword evidence="9" id="KW-0418">Kinase</keyword>
<keyword evidence="11" id="KW-0539">Nucleus</keyword>
<evidence type="ECO:0000313" key="20">
    <source>
        <dbReference type="Proteomes" id="UP000694402"/>
    </source>
</evidence>
<sequence length="609" mass="69266">MEKYENLGMVGEGSYGMVMKCRHKENGRIVAVKKFLESEDDKTVKKIALREIKMLKQLRHENLVNLLEVWKKRRRWYLVFEFVERTVLDDLEQSPTGLDYSRLRRYVYQILRAISFCHQHNIIHRDIKPENILVSQGGVVKLCDFGFARTMAAPGENYTDYVATRWYRAPELLVGDTKAVDVWAAGCLFVEMLTGEPLFPGDSDIDQLYHIIRCFGNLTPPHQELFYKNPVFSGVSLPEVTETEPLQQRYPKLSTTARDLTQRCLQMDPDRRSQCSDLLQHQLFTNDGFHLRFVQELNAKIQKDQKENSPLPKMNKTIKKDKEEVEERTGKYKDSSSTTVKVNVTKPDVTKLSKAPTTTESKPRDPDKTIESTTTMTTTAAGKPEKADWTTESHAVAVHHGRTITTSLSNTIAIKPRVEEPERTVEDHDPTVGPTQDQPLPLIPPLSLTFTQTPTHNLLAVVAHGNGNLGGVGVGPQPGTLGLRSIDKSKRHVNIFNRISQQSLSSHFTGNLMAQLISLLYLFSLLLSLLSFLCPLQMISEKSVIHERSFLSDRERDRGDRERMATVGKRKPDILFPELRTSLLPEIRGAEGKQTKPTRTRRRRDTSPL</sequence>
<dbReference type="Gene3D" id="3.30.200.20">
    <property type="entry name" value="Phosphorylase Kinase, domain 1"/>
    <property type="match status" value="1"/>
</dbReference>
<feature type="binding site" evidence="15">
    <location>
        <position position="34"/>
    </location>
    <ligand>
        <name>ATP</name>
        <dbReference type="ChEBI" id="CHEBI:30616"/>
    </ligand>
</feature>
<feature type="compositionally biased region" description="Basic residues" evidence="16">
    <location>
        <begin position="596"/>
        <end position="609"/>
    </location>
</feature>
<dbReference type="GO" id="GO:0005634">
    <property type="term" value="C:nucleus"/>
    <property type="evidence" value="ECO:0007669"/>
    <property type="project" value="UniProtKB-SubCell"/>
</dbReference>
<feature type="transmembrane region" description="Helical" evidence="17">
    <location>
        <begin position="512"/>
        <end position="533"/>
    </location>
</feature>
<proteinExistence type="inferred from homology"/>
<name>A0AAZ3QJT8_ONCTS</name>
<organism evidence="19 20">
    <name type="scientific">Oncorhynchus tshawytscha</name>
    <name type="common">Chinook salmon</name>
    <name type="synonym">Salmo tshawytscha</name>
    <dbReference type="NCBI Taxonomy" id="74940"/>
    <lineage>
        <taxon>Eukaryota</taxon>
        <taxon>Metazoa</taxon>
        <taxon>Chordata</taxon>
        <taxon>Craniata</taxon>
        <taxon>Vertebrata</taxon>
        <taxon>Euteleostomi</taxon>
        <taxon>Actinopterygii</taxon>
        <taxon>Neopterygii</taxon>
        <taxon>Teleostei</taxon>
        <taxon>Protacanthopterygii</taxon>
        <taxon>Salmoniformes</taxon>
        <taxon>Salmonidae</taxon>
        <taxon>Salmoninae</taxon>
        <taxon>Oncorhynchus</taxon>
    </lineage>
</organism>
<evidence type="ECO:0000256" key="4">
    <source>
        <dbReference type="ARBA" id="ARBA00012425"/>
    </source>
</evidence>
<feature type="compositionally biased region" description="Basic and acidic residues" evidence="16">
    <location>
        <begin position="420"/>
        <end position="430"/>
    </location>
</feature>
<keyword evidence="5" id="KW-0963">Cytoplasm</keyword>
<evidence type="ECO:0000256" key="2">
    <source>
        <dbReference type="ARBA" id="ARBA00004496"/>
    </source>
</evidence>
<evidence type="ECO:0000256" key="3">
    <source>
        <dbReference type="ARBA" id="ARBA00006485"/>
    </source>
</evidence>
<evidence type="ECO:0000256" key="1">
    <source>
        <dbReference type="ARBA" id="ARBA00004123"/>
    </source>
</evidence>
<keyword evidence="6" id="KW-0723">Serine/threonine-protein kinase</keyword>
<reference evidence="20" key="1">
    <citation type="journal article" date="2018" name="PLoS ONE">
        <title>Chinook salmon (Oncorhynchus tshawytscha) genome and transcriptome.</title>
        <authorList>
            <person name="Christensen K.A."/>
            <person name="Leong J.S."/>
            <person name="Sakhrani D."/>
            <person name="Biagi C.A."/>
            <person name="Minkley D.R."/>
            <person name="Withler R.E."/>
            <person name="Rondeau E.B."/>
            <person name="Koop B.F."/>
            <person name="Devlin R.H."/>
        </authorList>
    </citation>
    <scope>NUCLEOTIDE SEQUENCE [LARGE SCALE GENOMIC DNA]</scope>
</reference>
<protein>
    <recommendedName>
        <fullName evidence="12">Cyclin-dependent kinase-like 2</fullName>
        <ecNumber evidence="4">2.7.11.22</ecNumber>
    </recommendedName>
</protein>
<keyword evidence="7" id="KW-0808">Transferase</keyword>
<dbReference type="FunFam" id="3.30.200.20:FF:000049">
    <property type="entry name" value="cyclin-dependent kinase-like 1 isoform X1"/>
    <property type="match status" value="1"/>
</dbReference>
<dbReference type="InterPro" id="IPR011009">
    <property type="entry name" value="Kinase-like_dom_sf"/>
</dbReference>
<dbReference type="PANTHER" id="PTHR24056:SF241">
    <property type="entry name" value="CYCLIN-DEPENDENT KINASE-LIKE 2"/>
    <property type="match status" value="1"/>
</dbReference>
<keyword evidence="17" id="KW-1133">Transmembrane helix</keyword>
<dbReference type="Ensembl" id="ENSOTST00005150898.1">
    <property type="protein sequence ID" value="ENSOTSP00005128843.1"/>
    <property type="gene ID" value="ENSOTSG00005056367.1"/>
</dbReference>
<evidence type="ECO:0000256" key="8">
    <source>
        <dbReference type="ARBA" id="ARBA00022741"/>
    </source>
</evidence>
<evidence type="ECO:0000256" key="10">
    <source>
        <dbReference type="ARBA" id="ARBA00022840"/>
    </source>
</evidence>
<dbReference type="PROSITE" id="PS00108">
    <property type="entry name" value="PROTEIN_KINASE_ST"/>
    <property type="match status" value="1"/>
</dbReference>
<feature type="region of interest" description="Disordered" evidence="16">
    <location>
        <begin position="585"/>
        <end position="609"/>
    </location>
</feature>
<dbReference type="SUPFAM" id="SSF56112">
    <property type="entry name" value="Protein kinase-like (PK-like)"/>
    <property type="match status" value="1"/>
</dbReference>
<keyword evidence="17" id="KW-0812">Transmembrane</keyword>
<feature type="domain" description="Protein kinase" evidence="18">
    <location>
        <begin position="4"/>
        <end position="284"/>
    </location>
</feature>
<feature type="compositionally biased region" description="Basic and acidic residues" evidence="16">
    <location>
        <begin position="320"/>
        <end position="334"/>
    </location>
</feature>
<keyword evidence="8 15" id="KW-0547">Nucleotide-binding</keyword>
<dbReference type="InterPro" id="IPR050108">
    <property type="entry name" value="CDK"/>
</dbReference>
<dbReference type="AlphaFoldDB" id="A0AAZ3QJT8"/>
<comment type="subcellular location">
    <subcellularLocation>
        <location evidence="2">Cytoplasm</location>
    </subcellularLocation>
    <subcellularLocation>
        <location evidence="1">Nucleus</location>
    </subcellularLocation>
</comment>
<evidence type="ECO:0000259" key="18">
    <source>
        <dbReference type="PROSITE" id="PS50011"/>
    </source>
</evidence>
<dbReference type="InterPro" id="IPR017441">
    <property type="entry name" value="Protein_kinase_ATP_BS"/>
</dbReference>
<dbReference type="PROSITE" id="PS50011">
    <property type="entry name" value="PROTEIN_KINASE_DOM"/>
    <property type="match status" value="1"/>
</dbReference>
<reference evidence="19" key="3">
    <citation type="submission" date="2025-09" db="UniProtKB">
        <authorList>
            <consortium name="Ensembl"/>
        </authorList>
    </citation>
    <scope>IDENTIFICATION</scope>
</reference>
<keyword evidence="10 15" id="KW-0067">ATP-binding</keyword>
<feature type="region of interest" description="Disordered" evidence="16">
    <location>
        <begin position="320"/>
        <end position="339"/>
    </location>
</feature>
<evidence type="ECO:0000256" key="13">
    <source>
        <dbReference type="ARBA" id="ARBA00047811"/>
    </source>
</evidence>
<dbReference type="Gene3D" id="1.10.510.10">
    <property type="entry name" value="Transferase(Phosphotransferase) domain 1"/>
    <property type="match status" value="1"/>
</dbReference>
<keyword evidence="17" id="KW-0472">Membrane</keyword>
<dbReference type="CDD" id="cd07846">
    <property type="entry name" value="STKc_CDKL2_3"/>
    <property type="match status" value="1"/>
</dbReference>
<dbReference type="PROSITE" id="PS00107">
    <property type="entry name" value="PROTEIN_KINASE_ATP"/>
    <property type="match status" value="1"/>
</dbReference>
<keyword evidence="20" id="KW-1185">Reference proteome</keyword>
<evidence type="ECO:0000256" key="5">
    <source>
        <dbReference type="ARBA" id="ARBA00022490"/>
    </source>
</evidence>
<comment type="catalytic activity">
    <reaction evidence="14">
        <text>L-seryl-[protein] + ATP = O-phospho-L-seryl-[protein] + ADP + H(+)</text>
        <dbReference type="Rhea" id="RHEA:17989"/>
        <dbReference type="Rhea" id="RHEA-COMP:9863"/>
        <dbReference type="Rhea" id="RHEA-COMP:11604"/>
        <dbReference type="ChEBI" id="CHEBI:15378"/>
        <dbReference type="ChEBI" id="CHEBI:29999"/>
        <dbReference type="ChEBI" id="CHEBI:30616"/>
        <dbReference type="ChEBI" id="CHEBI:83421"/>
        <dbReference type="ChEBI" id="CHEBI:456216"/>
        <dbReference type="EC" id="2.7.11.22"/>
    </reaction>
</comment>
<evidence type="ECO:0000256" key="15">
    <source>
        <dbReference type="PROSITE-ProRule" id="PRU10141"/>
    </source>
</evidence>
<comment type="similarity">
    <text evidence="3">Belongs to the protein kinase superfamily. CMGC Ser/Thr protein kinase family. CDC2/CDKX subfamily.</text>
</comment>
<dbReference type="Pfam" id="PF00069">
    <property type="entry name" value="Pkinase"/>
    <property type="match status" value="1"/>
</dbReference>
<feature type="region of interest" description="Disordered" evidence="16">
    <location>
        <begin position="347"/>
        <end position="389"/>
    </location>
</feature>
<evidence type="ECO:0000256" key="7">
    <source>
        <dbReference type="ARBA" id="ARBA00022679"/>
    </source>
</evidence>
<comment type="catalytic activity">
    <reaction evidence="13">
        <text>L-threonyl-[protein] + ATP = O-phospho-L-threonyl-[protein] + ADP + H(+)</text>
        <dbReference type="Rhea" id="RHEA:46608"/>
        <dbReference type="Rhea" id="RHEA-COMP:11060"/>
        <dbReference type="Rhea" id="RHEA-COMP:11605"/>
        <dbReference type="ChEBI" id="CHEBI:15378"/>
        <dbReference type="ChEBI" id="CHEBI:30013"/>
        <dbReference type="ChEBI" id="CHEBI:30616"/>
        <dbReference type="ChEBI" id="CHEBI:61977"/>
        <dbReference type="ChEBI" id="CHEBI:456216"/>
        <dbReference type="EC" id="2.7.11.22"/>
    </reaction>
</comment>
<evidence type="ECO:0000256" key="14">
    <source>
        <dbReference type="ARBA" id="ARBA00048367"/>
    </source>
</evidence>
<dbReference type="FunFam" id="1.10.510.10:FF:000261">
    <property type="entry name" value="cyclin-dependent kinase-like 2 isoform X2"/>
    <property type="match status" value="1"/>
</dbReference>
<evidence type="ECO:0000256" key="11">
    <source>
        <dbReference type="ARBA" id="ARBA00023242"/>
    </source>
</evidence>
<dbReference type="GO" id="GO:0004693">
    <property type="term" value="F:cyclin-dependent protein serine/threonine kinase activity"/>
    <property type="evidence" value="ECO:0007669"/>
    <property type="project" value="UniProtKB-EC"/>
</dbReference>
<evidence type="ECO:0000256" key="12">
    <source>
        <dbReference type="ARBA" id="ARBA00039642"/>
    </source>
</evidence>
<feature type="compositionally biased region" description="Basic and acidic residues" evidence="16">
    <location>
        <begin position="552"/>
        <end position="564"/>
    </location>
</feature>
<feature type="region of interest" description="Disordered" evidence="16">
    <location>
        <begin position="552"/>
        <end position="573"/>
    </location>
</feature>
<dbReference type="SMART" id="SM00220">
    <property type="entry name" value="S_TKc"/>
    <property type="match status" value="1"/>
</dbReference>
<dbReference type="GO" id="GO:0005524">
    <property type="term" value="F:ATP binding"/>
    <property type="evidence" value="ECO:0007669"/>
    <property type="project" value="UniProtKB-UniRule"/>
</dbReference>